<dbReference type="InterPro" id="IPR052340">
    <property type="entry name" value="RNase_Y/CdgJ"/>
</dbReference>
<evidence type="ECO:0000313" key="3">
    <source>
        <dbReference type="EMBL" id="MCS4158301.1"/>
    </source>
</evidence>
<dbReference type="EMBL" id="JANTZM010000011">
    <property type="protein sequence ID" value="MCS4158301.1"/>
    <property type="molecule type" value="Genomic_DNA"/>
</dbReference>
<dbReference type="RefSeq" id="WP_118841400.1">
    <property type="nucleotide sequence ID" value="NZ_CALTSD010000043.1"/>
</dbReference>
<dbReference type="PROSITE" id="PS51833">
    <property type="entry name" value="HDOD"/>
    <property type="match status" value="1"/>
</dbReference>
<dbReference type="EMBL" id="JANUBL010000001">
    <property type="protein sequence ID" value="MCS4120353.1"/>
    <property type="molecule type" value="Genomic_DNA"/>
</dbReference>
<accession>A0A9X2V3I2</accession>
<feature type="domain" description="HDOD" evidence="1">
    <location>
        <begin position="20"/>
        <end position="231"/>
    </location>
</feature>
<gene>
    <name evidence="2" type="ORF">GGP45_000671</name>
    <name evidence="3" type="ORF">GGP99_002273</name>
</gene>
<proteinExistence type="predicted"/>
<dbReference type="Proteomes" id="UP001155144">
    <property type="component" value="Unassembled WGS sequence"/>
</dbReference>
<dbReference type="Gene3D" id="1.10.3210.10">
    <property type="entry name" value="Hypothetical protein af1432"/>
    <property type="match status" value="1"/>
</dbReference>
<sequence length="336" mass="36674">MSTDPSPPSDSALRDLDLRVPPFPRTLPSVLELLHEPGFTDPEDLTEIVQHDPAATARLLKQINSAYYGLRRSISDVGRAIRMMGTTTAAGSVVSLGMLRMDELADGPVEACFHRFIRHSEATGFLASSLLGPLSPADDGPAPESDVTQGEGFAEGLLHDFGKLVLFYNYPEKAAALYEEKRFAEHLQETDPRKLERFVFGCDHGQAGAYAALELNFPQTLVDVIRHHHPPHSETGDAPRRTLRAVRAANLVTKAMGAPLAGVAPTDEPIDWAACADRPVWRHWNPAPEAEGPPPDLMDRLRAKKEMVMLFTDFFVGASDAETPDRPSGEPAAQEA</sequence>
<reference evidence="2" key="1">
    <citation type="submission" date="2022-08" db="EMBL/GenBank/DDBJ databases">
        <title>Genomic Encyclopedia of Type Strains, Phase V (KMG-V): Genome sequencing to study the core and pangenomes of soil and plant-associated prokaryotes.</title>
        <authorList>
            <person name="Whitman W."/>
        </authorList>
    </citation>
    <scope>NUCLEOTIDE SEQUENCE</scope>
    <source>
        <strain evidence="3">SP3002</strain>
        <strain evidence="2">SP3026</strain>
    </source>
</reference>
<evidence type="ECO:0000313" key="2">
    <source>
        <dbReference type="EMBL" id="MCS4120353.1"/>
    </source>
</evidence>
<dbReference type="SUPFAM" id="SSF109604">
    <property type="entry name" value="HD-domain/PDEase-like"/>
    <property type="match status" value="1"/>
</dbReference>
<evidence type="ECO:0000259" key="1">
    <source>
        <dbReference type="PROSITE" id="PS51833"/>
    </source>
</evidence>
<organism evidence="2 4">
    <name type="scientific">Salinibacter ruber</name>
    <dbReference type="NCBI Taxonomy" id="146919"/>
    <lineage>
        <taxon>Bacteria</taxon>
        <taxon>Pseudomonadati</taxon>
        <taxon>Rhodothermota</taxon>
        <taxon>Rhodothermia</taxon>
        <taxon>Rhodothermales</taxon>
        <taxon>Salinibacteraceae</taxon>
        <taxon>Salinibacter</taxon>
    </lineage>
</organism>
<evidence type="ECO:0000313" key="4">
    <source>
        <dbReference type="Proteomes" id="UP001155144"/>
    </source>
</evidence>
<protein>
    <submittedName>
        <fullName evidence="2">HD-like signal output (HDOD) protein</fullName>
    </submittedName>
</protein>
<comment type="caution">
    <text evidence="2">The sequence shown here is derived from an EMBL/GenBank/DDBJ whole genome shotgun (WGS) entry which is preliminary data.</text>
</comment>
<dbReference type="Pfam" id="PF08668">
    <property type="entry name" value="HDOD"/>
    <property type="match status" value="1"/>
</dbReference>
<dbReference type="PANTHER" id="PTHR33525">
    <property type="match status" value="1"/>
</dbReference>
<dbReference type="AlphaFoldDB" id="A0A9X2V3I2"/>
<dbReference type="InterPro" id="IPR013976">
    <property type="entry name" value="HDOD"/>
</dbReference>
<name>A0A9X2V3I2_9BACT</name>
<dbReference type="Proteomes" id="UP001155110">
    <property type="component" value="Unassembled WGS sequence"/>
</dbReference>
<dbReference type="PANTHER" id="PTHR33525:SF3">
    <property type="entry name" value="RIBONUCLEASE Y"/>
    <property type="match status" value="1"/>
</dbReference>